<keyword evidence="2" id="KW-1185">Reference proteome</keyword>
<protein>
    <submittedName>
        <fullName evidence="1">Uncharacterized protein</fullName>
    </submittedName>
</protein>
<comment type="caution">
    <text evidence="1">The sequence shown here is derived from an EMBL/GenBank/DDBJ whole genome shotgun (WGS) entry which is preliminary data.</text>
</comment>
<reference evidence="1" key="1">
    <citation type="submission" date="2022-02" db="EMBL/GenBank/DDBJ databases">
        <title>Plant Genome Project.</title>
        <authorList>
            <person name="Zhang R.-G."/>
        </authorList>
    </citation>
    <scope>NUCLEOTIDE SEQUENCE</scope>
    <source>
        <strain evidence="1">AT1</strain>
    </source>
</reference>
<dbReference type="Proteomes" id="UP001062846">
    <property type="component" value="Chromosome 9"/>
</dbReference>
<proteinExistence type="predicted"/>
<evidence type="ECO:0000313" key="1">
    <source>
        <dbReference type="EMBL" id="KAI8539268.1"/>
    </source>
</evidence>
<dbReference type="EMBL" id="CM046396">
    <property type="protein sequence ID" value="KAI8539268.1"/>
    <property type="molecule type" value="Genomic_DNA"/>
</dbReference>
<accession>A0ACC0MDY4</accession>
<name>A0ACC0MDY4_RHOML</name>
<gene>
    <name evidence="1" type="ORF">RHMOL_Rhmol09G0168900</name>
</gene>
<organism evidence="1 2">
    <name type="scientific">Rhododendron molle</name>
    <name type="common">Chinese azalea</name>
    <name type="synonym">Azalea mollis</name>
    <dbReference type="NCBI Taxonomy" id="49168"/>
    <lineage>
        <taxon>Eukaryota</taxon>
        <taxon>Viridiplantae</taxon>
        <taxon>Streptophyta</taxon>
        <taxon>Embryophyta</taxon>
        <taxon>Tracheophyta</taxon>
        <taxon>Spermatophyta</taxon>
        <taxon>Magnoliopsida</taxon>
        <taxon>eudicotyledons</taxon>
        <taxon>Gunneridae</taxon>
        <taxon>Pentapetalae</taxon>
        <taxon>asterids</taxon>
        <taxon>Ericales</taxon>
        <taxon>Ericaceae</taxon>
        <taxon>Ericoideae</taxon>
        <taxon>Rhodoreae</taxon>
        <taxon>Rhododendron</taxon>
    </lineage>
</organism>
<sequence length="464" mass="51756">MKQRGKEVETKLNPLDYNYSATDLIPCKKHPSSSVGICAYCLKERLIELVCSDCGEQRLSSCSCSDISSNRNSSATDIGGVGRISFLIENDRNESRSKPAKSEEGFLVKRRGRIWRIVRLFGRKKREKGGCSERRSVGDGNETWVFDYVGVSRSRSLCSFRGGSFREESGSEFAFSSAKVSDFNGNSSGLDSQRPSGFSETEPRKSGLRDGDFGLSGTKRSVFPVKESEFGELGEAGFIDLKLDLETESRKAEYSVLKGGDLNFPVSVEDFGGLGGGDFLGKHEKRGIFRRGGSCRITVNETGMKKDKRGYRGWRWIFRQHPNWRSASKKDEVLVRNPSRRCLLGRRRRLLPRASLFVFIFLLPFPRRHSSLPWAVVPPLLPLLSVFLISTPSSKTPSGYSAGCIPFRRLSGSRCGPLFYLVGDSRSAAVAVLSVSADRVTDFHRFIVIFDSELRYPETAMPGY</sequence>
<evidence type="ECO:0000313" key="2">
    <source>
        <dbReference type="Proteomes" id="UP001062846"/>
    </source>
</evidence>